<evidence type="ECO:0000256" key="7">
    <source>
        <dbReference type="ARBA" id="ARBA00022729"/>
    </source>
</evidence>
<dbReference type="InterPro" id="IPR050732">
    <property type="entry name" value="Beta-glucan_modifiers"/>
</dbReference>
<dbReference type="EMBL" id="JAPDRK010000018">
    <property type="protein sequence ID" value="KAJ9604570.1"/>
    <property type="molecule type" value="Genomic_DNA"/>
</dbReference>
<comment type="function">
    <text evidence="10">Beta-glucosidases are one of a number of cellulolytic enzymes involved in the degradation of cellulosic biomass. Catalyzes the last step releasing glucose from the inhibitory cellobiose.</text>
</comment>
<evidence type="ECO:0000256" key="1">
    <source>
        <dbReference type="ARBA" id="ARBA00000448"/>
    </source>
</evidence>
<keyword evidence="5" id="KW-0134">Cell wall</keyword>
<evidence type="ECO:0000313" key="16">
    <source>
        <dbReference type="EMBL" id="KAJ9604570.1"/>
    </source>
</evidence>
<evidence type="ECO:0000256" key="9">
    <source>
        <dbReference type="ARBA" id="ARBA00023295"/>
    </source>
</evidence>
<name>A0AA38X0M0_9EURO</name>
<feature type="compositionally biased region" description="Gly residues" evidence="15">
    <location>
        <begin position="393"/>
        <end position="459"/>
    </location>
</feature>
<dbReference type="PANTHER" id="PTHR16631:SF24">
    <property type="entry name" value="FAMILY 17 GLUCOSIDASE SCW11-RELATED"/>
    <property type="match status" value="1"/>
</dbReference>
<evidence type="ECO:0000313" key="17">
    <source>
        <dbReference type="Proteomes" id="UP001172673"/>
    </source>
</evidence>
<evidence type="ECO:0000256" key="14">
    <source>
        <dbReference type="ARBA" id="ARBA00042762"/>
    </source>
</evidence>
<evidence type="ECO:0000256" key="11">
    <source>
        <dbReference type="ARBA" id="ARBA00039284"/>
    </source>
</evidence>
<dbReference type="AlphaFoldDB" id="A0AA38X0M0"/>
<reference evidence="16" key="1">
    <citation type="submission" date="2022-10" db="EMBL/GenBank/DDBJ databases">
        <title>Culturing micro-colonial fungi from biological soil crusts in the Mojave desert and describing Neophaeococcomyces mojavensis, and introducing the new genera and species Taxawa tesnikishii.</title>
        <authorList>
            <person name="Kurbessoian T."/>
            <person name="Stajich J.E."/>
        </authorList>
    </citation>
    <scope>NUCLEOTIDE SEQUENCE</scope>
    <source>
        <strain evidence="16">TK_41</strain>
    </source>
</reference>
<comment type="caution">
    <text evidence="16">The sequence shown here is derived from an EMBL/GenBank/DDBJ whole genome shotgun (WGS) entry which is preliminary data.</text>
</comment>
<sequence>MRAVTIAAAGAAVITTVSATSHVKHMHAKLHGNVARDTWVDWNTTTSSTPVDGDKITTTTTTKPVEAATTSSVLTCSYTSADVVVTAYGTECADWEDWETTSTTSTTTKPVKAATTSIASCSYTSADVIVTAYGTECTDWEDWETTSTTTTKPVDPATTSSFDWADWEASQSSTKPVDPATTSTETWEDWESADPTGTVTAKATVTETRYESWAEWSTSTPVDPASSASTWGDWTEVEETTTITLASTLTTTKYVEPVSTDSTTREDWESASSSVAAASTSSAPAAPAAWTADPHSCVVSIITSYGAPTWNPTPVYATNSTSETWADWTSSTSTTPAAAVTTSTSSSYVWSDWTSASSSSTSTSSSESVVVTATGGWGAGSSPSASASSSSGSDGGSWGGNGSGGSSSGNGGSNGGSSSGNGGSTGGYGGSLGGNGGSNGGSSGGNGGSSGGSSGGSGSSGIHANGDSWALTYSPYTSQGGCKDAGTVAADLAIIAGKGFATVRVYSTDCSTLENVGKSARDNGLKLILGVWISSSGISGAQGQVTDIINWGQWDLVQLIVVGNEAVFNGYASAGVLAGFISSSASAFKNAGYTGAVTTTEPLSVWEDSSNAGAFCSVVDVVGANLYAFFNADVTADKAGGFIQSEIDILNGVCSGKAVYVLESGWPHAGNCNGAACPSPENQATALKGIQSTVGAQVVFLSYEDEPWKEPGQFGVEQFWGCAGVF</sequence>
<evidence type="ECO:0000256" key="8">
    <source>
        <dbReference type="ARBA" id="ARBA00022801"/>
    </source>
</evidence>
<dbReference type="SUPFAM" id="SSF51445">
    <property type="entry name" value="(Trans)glycosidases"/>
    <property type="match status" value="1"/>
</dbReference>
<comment type="catalytic activity">
    <reaction evidence="1">
        <text>Hydrolysis of terminal, non-reducing beta-D-glucosyl residues with release of beta-D-glucose.</text>
        <dbReference type="EC" id="3.2.1.21"/>
    </reaction>
</comment>
<dbReference type="GO" id="GO:0005576">
    <property type="term" value="C:extracellular region"/>
    <property type="evidence" value="ECO:0007669"/>
    <property type="project" value="TreeGrafter"/>
</dbReference>
<keyword evidence="17" id="KW-1185">Reference proteome</keyword>
<feature type="compositionally biased region" description="Low complexity" evidence="15">
    <location>
        <begin position="378"/>
        <end position="392"/>
    </location>
</feature>
<organism evidence="16 17">
    <name type="scientific">Cladophialophora chaetospira</name>
    <dbReference type="NCBI Taxonomy" id="386627"/>
    <lineage>
        <taxon>Eukaryota</taxon>
        <taxon>Fungi</taxon>
        <taxon>Dikarya</taxon>
        <taxon>Ascomycota</taxon>
        <taxon>Pezizomycotina</taxon>
        <taxon>Eurotiomycetes</taxon>
        <taxon>Chaetothyriomycetidae</taxon>
        <taxon>Chaetothyriales</taxon>
        <taxon>Herpotrichiellaceae</taxon>
        <taxon>Cladophialophora</taxon>
    </lineage>
</organism>
<evidence type="ECO:0000256" key="2">
    <source>
        <dbReference type="ARBA" id="ARBA00004191"/>
    </source>
</evidence>
<protein>
    <recommendedName>
        <fullName evidence="11">Probable beta-glucosidase btgE</fullName>
        <ecNumber evidence="4">3.2.1.21</ecNumber>
    </recommendedName>
    <alternativeName>
        <fullName evidence="12">Beta-D-glucoside glucohydrolase btgE</fullName>
    </alternativeName>
    <alternativeName>
        <fullName evidence="14">Cellobiase btgE</fullName>
    </alternativeName>
    <alternativeName>
        <fullName evidence="13">Gentiobiase btgE</fullName>
    </alternativeName>
</protein>
<comment type="similarity">
    <text evidence="3">Belongs to the glycosyl hydrolase 17 family.</text>
</comment>
<comment type="subcellular location">
    <subcellularLocation>
        <location evidence="2">Secreted</location>
        <location evidence="2">Cell wall</location>
    </subcellularLocation>
</comment>
<proteinExistence type="inferred from homology"/>
<evidence type="ECO:0000256" key="12">
    <source>
        <dbReference type="ARBA" id="ARBA00041495"/>
    </source>
</evidence>
<dbReference type="Proteomes" id="UP001172673">
    <property type="component" value="Unassembled WGS sequence"/>
</dbReference>
<evidence type="ECO:0000256" key="5">
    <source>
        <dbReference type="ARBA" id="ARBA00022512"/>
    </source>
</evidence>
<keyword evidence="9" id="KW-0326">Glycosidase</keyword>
<evidence type="ECO:0000256" key="10">
    <source>
        <dbReference type="ARBA" id="ARBA00024983"/>
    </source>
</evidence>
<dbReference type="PANTHER" id="PTHR16631">
    <property type="entry name" value="GLUCAN 1,3-BETA-GLUCOSIDASE"/>
    <property type="match status" value="1"/>
</dbReference>
<evidence type="ECO:0000256" key="4">
    <source>
        <dbReference type="ARBA" id="ARBA00012744"/>
    </source>
</evidence>
<keyword evidence="7" id="KW-0732">Signal</keyword>
<evidence type="ECO:0000256" key="6">
    <source>
        <dbReference type="ARBA" id="ARBA00022525"/>
    </source>
</evidence>
<keyword evidence="6" id="KW-0964">Secreted</keyword>
<feature type="region of interest" description="Disordered" evidence="15">
    <location>
        <begin position="166"/>
        <end position="198"/>
    </location>
</feature>
<accession>A0AA38X0M0</accession>
<dbReference type="GO" id="GO:0009277">
    <property type="term" value="C:fungal-type cell wall"/>
    <property type="evidence" value="ECO:0007669"/>
    <property type="project" value="TreeGrafter"/>
</dbReference>
<evidence type="ECO:0000256" key="3">
    <source>
        <dbReference type="ARBA" id="ARBA00008773"/>
    </source>
</evidence>
<dbReference type="GO" id="GO:0042973">
    <property type="term" value="F:glucan endo-1,3-beta-D-glucosidase activity"/>
    <property type="evidence" value="ECO:0007669"/>
    <property type="project" value="TreeGrafter"/>
</dbReference>
<feature type="region of interest" description="Disordered" evidence="15">
    <location>
        <begin position="378"/>
        <end position="460"/>
    </location>
</feature>
<evidence type="ECO:0000256" key="15">
    <source>
        <dbReference type="SAM" id="MobiDB-lite"/>
    </source>
</evidence>
<keyword evidence="8" id="KW-0378">Hydrolase</keyword>
<dbReference type="EC" id="3.2.1.21" evidence="4"/>
<dbReference type="InterPro" id="IPR017853">
    <property type="entry name" value="GH"/>
</dbReference>
<evidence type="ECO:0000256" key="13">
    <source>
        <dbReference type="ARBA" id="ARBA00041516"/>
    </source>
</evidence>
<dbReference type="GO" id="GO:0009986">
    <property type="term" value="C:cell surface"/>
    <property type="evidence" value="ECO:0007669"/>
    <property type="project" value="TreeGrafter"/>
</dbReference>
<gene>
    <name evidence="16" type="ORF">H2200_010683</name>
</gene>
<dbReference type="GO" id="GO:0071555">
    <property type="term" value="P:cell wall organization"/>
    <property type="evidence" value="ECO:0007669"/>
    <property type="project" value="TreeGrafter"/>
</dbReference>